<comment type="caution">
    <text evidence="1">The sequence shown here is derived from an EMBL/GenBank/DDBJ whole genome shotgun (WGS) entry which is preliminary data.</text>
</comment>
<keyword evidence="2" id="KW-1185">Reference proteome</keyword>
<dbReference type="Proteomes" id="UP000215335">
    <property type="component" value="Unassembled WGS sequence"/>
</dbReference>
<evidence type="ECO:0000313" key="1">
    <source>
        <dbReference type="EMBL" id="OXU32172.1"/>
    </source>
</evidence>
<dbReference type="AlphaFoldDB" id="A0A232FNC5"/>
<dbReference type="EMBL" id="NNAY01000005">
    <property type="protein sequence ID" value="OXU32172.1"/>
    <property type="molecule type" value="Genomic_DNA"/>
</dbReference>
<name>A0A232FNC5_9HYME</name>
<sequence>MRVSIGFDSSSCHKNPQQKFENVEYENKNASVSIFVTCIGVIQLFHSTNSKCNWINPTPMSIRSS</sequence>
<reference evidence="1 2" key="1">
    <citation type="journal article" date="2017" name="Curr. Biol.">
        <title>The Evolution of Venom by Co-option of Single-Copy Genes.</title>
        <authorList>
            <person name="Martinson E.O."/>
            <person name="Mrinalini"/>
            <person name="Kelkar Y.D."/>
            <person name="Chang C.H."/>
            <person name="Werren J.H."/>
        </authorList>
    </citation>
    <scope>NUCLEOTIDE SEQUENCE [LARGE SCALE GENOMIC DNA]</scope>
    <source>
        <strain evidence="1 2">Alberta</strain>
        <tissue evidence="1">Whole body</tissue>
    </source>
</reference>
<protein>
    <submittedName>
        <fullName evidence="1">Uncharacterized protein</fullName>
    </submittedName>
</protein>
<proteinExistence type="predicted"/>
<accession>A0A232FNC5</accession>
<gene>
    <name evidence="1" type="ORF">TSAR_012301</name>
</gene>
<evidence type="ECO:0000313" key="2">
    <source>
        <dbReference type="Proteomes" id="UP000215335"/>
    </source>
</evidence>
<organism evidence="1 2">
    <name type="scientific">Trichomalopsis sarcophagae</name>
    <dbReference type="NCBI Taxonomy" id="543379"/>
    <lineage>
        <taxon>Eukaryota</taxon>
        <taxon>Metazoa</taxon>
        <taxon>Ecdysozoa</taxon>
        <taxon>Arthropoda</taxon>
        <taxon>Hexapoda</taxon>
        <taxon>Insecta</taxon>
        <taxon>Pterygota</taxon>
        <taxon>Neoptera</taxon>
        <taxon>Endopterygota</taxon>
        <taxon>Hymenoptera</taxon>
        <taxon>Apocrita</taxon>
        <taxon>Proctotrupomorpha</taxon>
        <taxon>Chalcidoidea</taxon>
        <taxon>Pteromalidae</taxon>
        <taxon>Pteromalinae</taxon>
        <taxon>Trichomalopsis</taxon>
    </lineage>
</organism>